<dbReference type="Pfam" id="PF02033">
    <property type="entry name" value="RBFA"/>
    <property type="match status" value="1"/>
</dbReference>
<accession>A0A9C5ZG16</accession>
<evidence type="ECO:0000313" key="1">
    <source>
        <dbReference type="Proteomes" id="UP000092443"/>
    </source>
</evidence>
<dbReference type="KEGG" id="gfs:119642740"/>
<protein>
    <submittedName>
        <fullName evidence="2">Ribosome-binding factor A, mitochondrial</fullName>
    </submittedName>
</protein>
<proteinExistence type="predicted"/>
<dbReference type="InterPro" id="IPR023799">
    <property type="entry name" value="RbfA_dom_sf"/>
</dbReference>
<organism evidence="1 2">
    <name type="scientific">Glossina fuscipes</name>
    <dbReference type="NCBI Taxonomy" id="7396"/>
    <lineage>
        <taxon>Eukaryota</taxon>
        <taxon>Metazoa</taxon>
        <taxon>Ecdysozoa</taxon>
        <taxon>Arthropoda</taxon>
        <taxon>Hexapoda</taxon>
        <taxon>Insecta</taxon>
        <taxon>Pterygota</taxon>
        <taxon>Neoptera</taxon>
        <taxon>Endopterygota</taxon>
        <taxon>Diptera</taxon>
        <taxon>Brachycera</taxon>
        <taxon>Muscomorpha</taxon>
        <taxon>Hippoboscoidea</taxon>
        <taxon>Glossinidae</taxon>
        <taxon>Glossina</taxon>
    </lineage>
</organism>
<keyword evidence="1" id="KW-1185">Reference proteome</keyword>
<dbReference type="GeneID" id="119642740"/>
<reference evidence="2" key="1">
    <citation type="submission" date="2025-08" db="UniProtKB">
        <authorList>
            <consortium name="RefSeq"/>
        </authorList>
    </citation>
    <scope>IDENTIFICATION</scope>
    <source>
        <tissue evidence="2">Whole body pupa</tissue>
    </source>
</reference>
<dbReference type="Proteomes" id="UP000092443">
    <property type="component" value="Unplaced"/>
</dbReference>
<dbReference type="InterPro" id="IPR039212">
    <property type="entry name" value="RBFA_mitochondrial"/>
</dbReference>
<dbReference type="RefSeq" id="XP_037897938.1">
    <property type="nucleotide sequence ID" value="XM_038042010.1"/>
</dbReference>
<evidence type="ECO:0000313" key="2">
    <source>
        <dbReference type="RefSeq" id="XP_037897938.1"/>
    </source>
</evidence>
<gene>
    <name evidence="2" type="primary">LOC119642740</name>
</gene>
<name>A0A9C5ZG16_9MUSC</name>
<sequence length="382" mass="44559">MLRNPRILINFNKLFGKRLFHRENCLVYTKNVTALKQGKIMGKLYGNRVPGSKKRWFPSTAESIDSIFKNTQFGKSHTGSKINIRRMAVLNKLFMEHITDLMATGEVSETVLGKSLQISRVKISPDFGFISVYWITTGDMIRDATLEMELKQCSGILRHQLSQLDLMGVVPRIKFVKDKLCNNMFEVEAILKTIDFDKDDDEQVQEHKSIIKQSWEENFYCIKRENEVNREDSAKEDATEETLLHSCNPNVPTMRHDVFGLDHKNIMMKILTKMRKSKYAWELHQQHAGIGKCEQNASISEDSRKKKLLTTTVDSEKFEEFLAKRRNAKNTPERKKYRYADQCIDFSSDQMDDYALSVMPEKLRKLYEAEDYLPEDIEEEKK</sequence>
<dbReference type="InterPro" id="IPR015946">
    <property type="entry name" value="KH_dom-like_a/b"/>
</dbReference>
<dbReference type="PANTHER" id="PTHR14725:SF0">
    <property type="entry name" value="RIBOSOME-BINDING FACTOR A, MITOCHONDRIAL-RELATED"/>
    <property type="match status" value="1"/>
</dbReference>
<dbReference type="Gene3D" id="3.30.300.20">
    <property type="match status" value="1"/>
</dbReference>
<dbReference type="SUPFAM" id="SSF89919">
    <property type="entry name" value="Ribosome-binding factor A, RbfA"/>
    <property type="match status" value="1"/>
</dbReference>
<dbReference type="GO" id="GO:0006364">
    <property type="term" value="P:rRNA processing"/>
    <property type="evidence" value="ECO:0007669"/>
    <property type="project" value="InterPro"/>
</dbReference>
<dbReference type="AlphaFoldDB" id="A0A9C5ZG16"/>
<dbReference type="InterPro" id="IPR000238">
    <property type="entry name" value="RbfA"/>
</dbReference>
<dbReference type="PANTHER" id="PTHR14725">
    <property type="entry name" value="RIBOSOME-BINDING FACTOR A, MITOCHONDRIAL-RELATED"/>
    <property type="match status" value="1"/>
</dbReference>